<dbReference type="EMBL" id="QGKM01000015">
    <property type="protein sequence ID" value="PWQ98581.1"/>
    <property type="molecule type" value="Genomic_DNA"/>
</dbReference>
<name>A0A317C0D5_9GAMM</name>
<accession>A0A317C0D5</accession>
<dbReference type="Pfam" id="PF05717">
    <property type="entry name" value="TnpB_IS66"/>
    <property type="match status" value="1"/>
</dbReference>
<evidence type="ECO:0000313" key="2">
    <source>
        <dbReference type="EMBL" id="PWQ98581.1"/>
    </source>
</evidence>
<dbReference type="Proteomes" id="UP000245539">
    <property type="component" value="Unassembled WGS sequence"/>
</dbReference>
<dbReference type="PANTHER" id="PTHR36455">
    <property type="match status" value="1"/>
</dbReference>
<gene>
    <name evidence="2" type="ORF">DKW60_07520</name>
    <name evidence="1" type="ORF">DKW60_22810</name>
</gene>
<protein>
    <recommendedName>
        <fullName evidence="4">Transposase</fullName>
    </recommendedName>
</protein>
<evidence type="ECO:0000313" key="3">
    <source>
        <dbReference type="Proteomes" id="UP000245539"/>
    </source>
</evidence>
<organism evidence="1 3">
    <name type="scientific">Leucothrix pacifica</name>
    <dbReference type="NCBI Taxonomy" id="1247513"/>
    <lineage>
        <taxon>Bacteria</taxon>
        <taxon>Pseudomonadati</taxon>
        <taxon>Pseudomonadota</taxon>
        <taxon>Gammaproteobacteria</taxon>
        <taxon>Thiotrichales</taxon>
        <taxon>Thiotrichaceae</taxon>
        <taxon>Leucothrix</taxon>
    </lineage>
</organism>
<evidence type="ECO:0008006" key="4">
    <source>
        <dbReference type="Google" id="ProtNLM"/>
    </source>
</evidence>
<dbReference type="EMBL" id="QGKM01000118">
    <property type="protein sequence ID" value="PWQ92116.1"/>
    <property type="molecule type" value="Genomic_DNA"/>
</dbReference>
<dbReference type="PANTHER" id="PTHR36455:SF1">
    <property type="entry name" value="BLR8292 PROTEIN"/>
    <property type="match status" value="1"/>
</dbReference>
<reference evidence="1 3" key="1">
    <citation type="submission" date="2018-05" db="EMBL/GenBank/DDBJ databases">
        <title>Leucothrix arctica sp. nov., isolated from Arctic seawater.</title>
        <authorList>
            <person name="Choi A."/>
            <person name="Baek K."/>
        </authorList>
    </citation>
    <scope>NUCLEOTIDE SEQUENCE [LARGE SCALE GENOMIC DNA]</scope>
    <source>
        <strain evidence="1 3">JCM 18388</strain>
    </source>
</reference>
<dbReference type="RefSeq" id="WP_109837047.1">
    <property type="nucleotide sequence ID" value="NZ_QGKM01000015.1"/>
</dbReference>
<dbReference type="OrthoDB" id="5616564at2"/>
<dbReference type="NCBIfam" id="NF033819">
    <property type="entry name" value="IS66_TnpB"/>
    <property type="match status" value="1"/>
</dbReference>
<proteinExistence type="predicted"/>
<dbReference type="InterPro" id="IPR008878">
    <property type="entry name" value="Transposase_IS66_Orf2"/>
</dbReference>
<keyword evidence="3" id="KW-1185">Reference proteome</keyword>
<sequence>MMRPADQLPRVYLCTQSVDFRKSINGLSLLVEQSLQLDPFAPALYVFTNRRRDKVKILYWEKNGFCLWYKSLEQERFKWPDEVTTPTCVMDGEQLNRLLDGFDLWRNKPHQTLNYRTVG</sequence>
<comment type="caution">
    <text evidence="1">The sequence shown here is derived from an EMBL/GenBank/DDBJ whole genome shotgun (WGS) entry which is preliminary data.</text>
</comment>
<evidence type="ECO:0000313" key="1">
    <source>
        <dbReference type="EMBL" id="PWQ92116.1"/>
    </source>
</evidence>
<dbReference type="AlphaFoldDB" id="A0A317C0D5"/>